<keyword evidence="1" id="KW-0378">Hydrolase</keyword>
<organism evidence="1 2">
    <name type="scientific">Mangrovimicrobium sediminis</name>
    <dbReference type="NCBI Taxonomy" id="2562682"/>
    <lineage>
        <taxon>Bacteria</taxon>
        <taxon>Pseudomonadati</taxon>
        <taxon>Pseudomonadota</taxon>
        <taxon>Gammaproteobacteria</taxon>
        <taxon>Cellvibrionales</taxon>
        <taxon>Halieaceae</taxon>
        <taxon>Mangrovimicrobium</taxon>
    </lineage>
</organism>
<proteinExistence type="predicted"/>
<dbReference type="RefSeq" id="WP_135445857.1">
    <property type="nucleotide sequence ID" value="NZ_SRLE01000012.1"/>
</dbReference>
<dbReference type="GO" id="GO:0008233">
    <property type="term" value="F:peptidase activity"/>
    <property type="evidence" value="ECO:0007669"/>
    <property type="project" value="UniProtKB-KW"/>
</dbReference>
<dbReference type="Pfam" id="PF13365">
    <property type="entry name" value="Trypsin_2"/>
    <property type="match status" value="1"/>
</dbReference>
<dbReference type="OrthoDB" id="7191282at2"/>
<dbReference type="InterPro" id="IPR009003">
    <property type="entry name" value="Peptidase_S1_PA"/>
</dbReference>
<accession>A0A4Z0LWM6</accession>
<dbReference type="GO" id="GO:0006508">
    <property type="term" value="P:proteolysis"/>
    <property type="evidence" value="ECO:0007669"/>
    <property type="project" value="UniProtKB-KW"/>
</dbReference>
<evidence type="ECO:0000313" key="2">
    <source>
        <dbReference type="Proteomes" id="UP000298050"/>
    </source>
</evidence>
<reference evidence="1 2" key="1">
    <citation type="submission" date="2019-04" db="EMBL/GenBank/DDBJ databases">
        <title>Taxonomy of novel Haliea sp. from mangrove soil of West Coast of India.</title>
        <authorList>
            <person name="Verma A."/>
            <person name="Kumar P."/>
            <person name="Krishnamurthi S."/>
        </authorList>
    </citation>
    <scope>NUCLEOTIDE SEQUENCE [LARGE SCALE GENOMIC DNA]</scope>
    <source>
        <strain evidence="1 2">SAOS-164</strain>
    </source>
</reference>
<evidence type="ECO:0000313" key="1">
    <source>
        <dbReference type="EMBL" id="TGD71813.1"/>
    </source>
</evidence>
<dbReference type="EMBL" id="SRLE01000012">
    <property type="protein sequence ID" value="TGD71813.1"/>
    <property type="molecule type" value="Genomic_DNA"/>
</dbReference>
<dbReference type="AlphaFoldDB" id="A0A4Z0LWM6"/>
<name>A0A4Z0LWM6_9GAMM</name>
<dbReference type="SUPFAM" id="SSF50494">
    <property type="entry name" value="Trypsin-like serine proteases"/>
    <property type="match status" value="1"/>
</dbReference>
<dbReference type="Proteomes" id="UP000298050">
    <property type="component" value="Unassembled WGS sequence"/>
</dbReference>
<sequence>MPDVEPLLLTIAAITTRQQNQSLTNATGFFFRRGERLFLVTSRHVVIDEGAGHRPESLQIVLFDDAANLASTTGFSIPLYRDSEALWKQASDSAGLIDVAVIEIDQAALPEPTVFTAFTPDTLCPSDAEVEVGTALMVVGFPLGFADTLHHLPVARQAGLASSFGLRFQGMGYFLTDARTHRGISGAPVVMRVDSGPASQPEFHWQLLGVHSARLDVGTRDLQQDEALGLNCAWYADILLTLTE</sequence>
<gene>
    <name evidence="1" type="ORF">E4634_17000</name>
</gene>
<keyword evidence="1" id="KW-0645">Protease</keyword>
<protein>
    <submittedName>
        <fullName evidence="1">Serine protease</fullName>
    </submittedName>
</protein>
<keyword evidence="2" id="KW-1185">Reference proteome</keyword>
<dbReference type="Gene3D" id="2.40.10.120">
    <property type="match status" value="1"/>
</dbReference>
<comment type="caution">
    <text evidence="1">The sequence shown here is derived from an EMBL/GenBank/DDBJ whole genome shotgun (WGS) entry which is preliminary data.</text>
</comment>